<proteinExistence type="predicted"/>
<dbReference type="EMBL" id="ABCS01000044">
    <property type="protein sequence ID" value="EDM77523.1"/>
    <property type="molecule type" value="Genomic_DNA"/>
</dbReference>
<keyword evidence="2" id="KW-1185">Reference proteome</keyword>
<dbReference type="RefSeq" id="WP_006973296.1">
    <property type="nucleotide sequence ID" value="NZ_ABCS01000044.1"/>
</dbReference>
<gene>
    <name evidence="1" type="ORF">PPSIR1_09475</name>
</gene>
<accession>A6G9A1</accession>
<dbReference type="Proteomes" id="UP000005801">
    <property type="component" value="Unassembled WGS sequence"/>
</dbReference>
<evidence type="ECO:0000313" key="2">
    <source>
        <dbReference type="Proteomes" id="UP000005801"/>
    </source>
</evidence>
<comment type="caution">
    <text evidence="1">The sequence shown here is derived from an EMBL/GenBank/DDBJ whole genome shotgun (WGS) entry which is preliminary data.</text>
</comment>
<sequence length="68" mass="7461">MKKINTKQSAAKRTAEALNEVETAIFGEPTGRFRTGVRAGGKDDPPKNTCKPWLCPMPMYGIPLPTEL</sequence>
<protein>
    <submittedName>
        <fullName evidence="1">Uncharacterized protein</fullName>
    </submittedName>
</protein>
<dbReference type="AlphaFoldDB" id="A6G9A1"/>
<name>A6G9A1_9BACT</name>
<organism evidence="1 2">
    <name type="scientific">Plesiocystis pacifica SIR-1</name>
    <dbReference type="NCBI Taxonomy" id="391625"/>
    <lineage>
        <taxon>Bacteria</taxon>
        <taxon>Pseudomonadati</taxon>
        <taxon>Myxococcota</taxon>
        <taxon>Polyangia</taxon>
        <taxon>Nannocystales</taxon>
        <taxon>Nannocystaceae</taxon>
        <taxon>Plesiocystis</taxon>
    </lineage>
</organism>
<evidence type="ECO:0000313" key="1">
    <source>
        <dbReference type="EMBL" id="EDM77523.1"/>
    </source>
</evidence>
<reference evidence="1 2" key="1">
    <citation type="submission" date="2007-06" db="EMBL/GenBank/DDBJ databases">
        <authorList>
            <person name="Shimkets L."/>
            <person name="Ferriera S."/>
            <person name="Johnson J."/>
            <person name="Kravitz S."/>
            <person name="Beeson K."/>
            <person name="Sutton G."/>
            <person name="Rogers Y.-H."/>
            <person name="Friedman R."/>
            <person name="Frazier M."/>
            <person name="Venter J.C."/>
        </authorList>
    </citation>
    <scope>NUCLEOTIDE SEQUENCE [LARGE SCALE GENOMIC DNA]</scope>
    <source>
        <strain evidence="1 2">SIR-1</strain>
    </source>
</reference>